<dbReference type="Proteomes" id="UP000266841">
    <property type="component" value="Unassembled WGS sequence"/>
</dbReference>
<feature type="non-terminal residue" evidence="2">
    <location>
        <position position="126"/>
    </location>
</feature>
<proteinExistence type="predicted"/>
<gene>
    <name evidence="2" type="ORF">THAOC_36874</name>
</gene>
<evidence type="ECO:0000313" key="3">
    <source>
        <dbReference type="Proteomes" id="UP000266841"/>
    </source>
</evidence>
<feature type="compositionally biased region" description="Basic and acidic residues" evidence="1">
    <location>
        <begin position="7"/>
        <end position="23"/>
    </location>
</feature>
<sequence length="126" mass="13485">MTPHDPVPPRRGSERRGASDSSKDHRRSIGAAGSARVGTSGEIKIQPRRPSKLLAQPAQNDPRRNGPTCLAAVVDRGENNGSDQIEIVIGDKPPNLDDSNGVVLVDGIDIRTMDVKYLRSQIALVG</sequence>
<protein>
    <submittedName>
        <fullName evidence="2">Uncharacterized protein</fullName>
    </submittedName>
</protein>
<reference evidence="2 3" key="1">
    <citation type="journal article" date="2012" name="Genome Biol.">
        <title>Genome and low-iron response of an oceanic diatom adapted to chronic iron limitation.</title>
        <authorList>
            <person name="Lommer M."/>
            <person name="Specht M."/>
            <person name="Roy A.S."/>
            <person name="Kraemer L."/>
            <person name="Andreson R."/>
            <person name="Gutowska M.A."/>
            <person name="Wolf J."/>
            <person name="Bergner S.V."/>
            <person name="Schilhabel M.B."/>
            <person name="Klostermeier U.C."/>
            <person name="Beiko R.G."/>
            <person name="Rosenstiel P."/>
            <person name="Hippler M."/>
            <person name="Laroche J."/>
        </authorList>
    </citation>
    <scope>NUCLEOTIDE SEQUENCE [LARGE SCALE GENOMIC DNA]</scope>
    <source>
        <strain evidence="2 3">CCMP1005</strain>
    </source>
</reference>
<dbReference type="AlphaFoldDB" id="K0R7B3"/>
<evidence type="ECO:0000313" key="2">
    <source>
        <dbReference type="EMBL" id="EJK44576.1"/>
    </source>
</evidence>
<dbReference type="EMBL" id="AGNL01049506">
    <property type="protein sequence ID" value="EJK44576.1"/>
    <property type="molecule type" value="Genomic_DNA"/>
</dbReference>
<evidence type="ECO:0000256" key="1">
    <source>
        <dbReference type="SAM" id="MobiDB-lite"/>
    </source>
</evidence>
<comment type="caution">
    <text evidence="2">The sequence shown here is derived from an EMBL/GenBank/DDBJ whole genome shotgun (WGS) entry which is preliminary data.</text>
</comment>
<dbReference type="OrthoDB" id="6500128at2759"/>
<accession>K0R7B3</accession>
<name>K0R7B3_THAOC</name>
<keyword evidence="3" id="KW-1185">Reference proteome</keyword>
<organism evidence="2 3">
    <name type="scientific">Thalassiosira oceanica</name>
    <name type="common">Marine diatom</name>
    <dbReference type="NCBI Taxonomy" id="159749"/>
    <lineage>
        <taxon>Eukaryota</taxon>
        <taxon>Sar</taxon>
        <taxon>Stramenopiles</taxon>
        <taxon>Ochrophyta</taxon>
        <taxon>Bacillariophyta</taxon>
        <taxon>Coscinodiscophyceae</taxon>
        <taxon>Thalassiosirophycidae</taxon>
        <taxon>Thalassiosirales</taxon>
        <taxon>Thalassiosiraceae</taxon>
        <taxon>Thalassiosira</taxon>
    </lineage>
</organism>
<feature type="region of interest" description="Disordered" evidence="1">
    <location>
        <begin position="1"/>
        <end position="67"/>
    </location>
</feature>